<keyword evidence="1" id="KW-0812">Transmembrane</keyword>
<dbReference type="Pfam" id="PF06053">
    <property type="entry name" value="DUF929"/>
    <property type="match status" value="1"/>
</dbReference>
<dbReference type="AlphaFoldDB" id="T1C7P0"/>
<gene>
    <name evidence="2" type="ORF">B1A_02430</name>
</gene>
<comment type="caution">
    <text evidence="2">The sequence shown here is derived from an EMBL/GenBank/DDBJ whole genome shotgun (WGS) entry which is preliminary data.</text>
</comment>
<dbReference type="InterPro" id="IPR009272">
    <property type="entry name" value="DUF929"/>
</dbReference>
<feature type="transmembrane region" description="Helical" evidence="1">
    <location>
        <begin position="12"/>
        <end position="33"/>
    </location>
</feature>
<dbReference type="EMBL" id="AUZX01001809">
    <property type="protein sequence ID" value="EQD78092.1"/>
    <property type="molecule type" value="Genomic_DNA"/>
</dbReference>
<keyword evidence="1" id="KW-0472">Membrane</keyword>
<evidence type="ECO:0000256" key="1">
    <source>
        <dbReference type="SAM" id="Phobius"/>
    </source>
</evidence>
<feature type="non-terminal residue" evidence="2">
    <location>
        <position position="1"/>
    </location>
</feature>
<evidence type="ECO:0000313" key="2">
    <source>
        <dbReference type="EMBL" id="EQD78092.1"/>
    </source>
</evidence>
<accession>T1C7P0</accession>
<sequence>YRRSNKGGSTRPWALIAAIGGVVAVFLGVIIFFDVTAGNGGQDTQVLAAPASVVAAITHVPTRTLTQVATGDINNPPQPIKVSTPKLTQNGKPEVLYIGAEYCPYCALLRWSLVGALSRFGKFSNLQISPGVGDRLSGAEHRHLHLRPRGQLQQSVHHLRGPRAVQQRA</sequence>
<protein>
    <submittedName>
        <fullName evidence="2">Protein containing DUF929</fullName>
    </submittedName>
</protein>
<proteinExistence type="predicted"/>
<reference evidence="2" key="2">
    <citation type="journal article" date="2014" name="ISME J.">
        <title>Microbial stratification in low pH oxic and suboxic macroscopic growths along an acid mine drainage.</title>
        <authorList>
            <person name="Mendez-Garcia C."/>
            <person name="Mesa V."/>
            <person name="Sprenger R.R."/>
            <person name="Richter M."/>
            <person name="Diez M.S."/>
            <person name="Solano J."/>
            <person name="Bargiela R."/>
            <person name="Golyshina O.V."/>
            <person name="Manteca A."/>
            <person name="Ramos J.L."/>
            <person name="Gallego J.R."/>
            <person name="Llorente I."/>
            <person name="Martins Dos Santos V.A."/>
            <person name="Jensen O.N."/>
            <person name="Pelaez A.I."/>
            <person name="Sanchez J."/>
            <person name="Ferrer M."/>
        </authorList>
    </citation>
    <scope>NUCLEOTIDE SEQUENCE</scope>
</reference>
<keyword evidence="1" id="KW-1133">Transmembrane helix</keyword>
<reference evidence="2" key="1">
    <citation type="submission" date="2013-08" db="EMBL/GenBank/DDBJ databases">
        <authorList>
            <person name="Mendez C."/>
            <person name="Richter M."/>
            <person name="Ferrer M."/>
            <person name="Sanchez J."/>
        </authorList>
    </citation>
    <scope>NUCLEOTIDE SEQUENCE</scope>
</reference>
<name>T1C7P0_9ZZZZ</name>
<organism evidence="2">
    <name type="scientific">mine drainage metagenome</name>
    <dbReference type="NCBI Taxonomy" id="410659"/>
    <lineage>
        <taxon>unclassified sequences</taxon>
        <taxon>metagenomes</taxon>
        <taxon>ecological metagenomes</taxon>
    </lineage>
</organism>